<dbReference type="PATRIC" id="fig|927661.3.peg.647"/>
<dbReference type="OrthoDB" id="69852at2"/>
<comment type="caution">
    <text evidence="2">The sequence shown here is derived from an EMBL/GenBank/DDBJ whole genome shotgun (WGS) entry which is preliminary data.</text>
</comment>
<dbReference type="SMART" id="SM00347">
    <property type="entry name" value="HTH_MARR"/>
    <property type="match status" value="1"/>
</dbReference>
<keyword evidence="3" id="KW-1185">Reference proteome</keyword>
<evidence type="ECO:0000259" key="1">
    <source>
        <dbReference type="PROSITE" id="PS50995"/>
    </source>
</evidence>
<dbReference type="Gene3D" id="1.10.10.10">
    <property type="entry name" value="Winged helix-like DNA-binding domain superfamily/Winged helix DNA-binding domain"/>
    <property type="match status" value="1"/>
</dbReference>
<dbReference type="PROSITE" id="PS50995">
    <property type="entry name" value="HTH_MARR_2"/>
    <property type="match status" value="1"/>
</dbReference>
<dbReference type="InterPro" id="IPR052526">
    <property type="entry name" value="HTH-type_Bedaq_tolerance"/>
</dbReference>
<dbReference type="HOGENOM" id="CLU_083287_15_6_11"/>
<dbReference type="EMBL" id="JFBT01000001">
    <property type="protein sequence ID" value="EXG79620.1"/>
    <property type="molecule type" value="Genomic_DNA"/>
</dbReference>
<dbReference type="GO" id="GO:0003700">
    <property type="term" value="F:DNA-binding transcription factor activity"/>
    <property type="evidence" value="ECO:0007669"/>
    <property type="project" value="InterPro"/>
</dbReference>
<dbReference type="PANTHER" id="PTHR39515">
    <property type="entry name" value="CONSERVED PROTEIN"/>
    <property type="match status" value="1"/>
</dbReference>
<proteinExistence type="predicted"/>
<name>A0A010YH65_9ACTN</name>
<dbReference type="SUPFAM" id="SSF46785">
    <property type="entry name" value="Winged helix' DNA-binding domain"/>
    <property type="match status" value="1"/>
</dbReference>
<dbReference type="RefSeq" id="WP_035848380.1">
    <property type="nucleotide sequence ID" value="NZ_KK073874.1"/>
</dbReference>
<evidence type="ECO:0000313" key="2">
    <source>
        <dbReference type="EMBL" id="EXG79620.1"/>
    </source>
</evidence>
<evidence type="ECO:0000313" key="3">
    <source>
        <dbReference type="Proteomes" id="UP000021053"/>
    </source>
</evidence>
<dbReference type="Pfam" id="PF12802">
    <property type="entry name" value="MarR_2"/>
    <property type="match status" value="1"/>
</dbReference>
<dbReference type="InterPro" id="IPR036388">
    <property type="entry name" value="WH-like_DNA-bd_sf"/>
</dbReference>
<reference evidence="2 3" key="1">
    <citation type="submission" date="2013-07" db="EMBL/GenBank/DDBJ databases">
        <authorList>
            <consortium name="DOE Joint Genome Institute"/>
            <person name="Eisen J."/>
            <person name="Huntemann M."/>
            <person name="Han J."/>
            <person name="Chen A."/>
            <person name="Kyrpides N."/>
            <person name="Mavromatis K."/>
            <person name="Markowitz V."/>
            <person name="Palaniappan K."/>
            <person name="Ivanova N."/>
            <person name="Schaumberg A."/>
            <person name="Pati A."/>
            <person name="Liolios K."/>
            <person name="Nordberg H.P."/>
            <person name="Cantor M.N."/>
            <person name="Hua S.X."/>
            <person name="Woyke T."/>
        </authorList>
    </citation>
    <scope>NUCLEOTIDE SEQUENCE [LARGE SCALE GENOMIC DNA]</scope>
    <source>
        <strain evidence="2 3">DSM 44712</strain>
    </source>
</reference>
<dbReference type="PANTHER" id="PTHR39515:SF2">
    <property type="entry name" value="HTH-TYPE TRANSCRIPTIONAL REGULATOR RV0880"/>
    <property type="match status" value="1"/>
</dbReference>
<accession>A0A010YH65</accession>
<protein>
    <submittedName>
        <fullName evidence="2">Transcriptional regulator</fullName>
    </submittedName>
</protein>
<dbReference type="AlphaFoldDB" id="A0A010YH65"/>
<dbReference type="InterPro" id="IPR000835">
    <property type="entry name" value="HTH_MarR-typ"/>
</dbReference>
<organism evidence="2 3">
    <name type="scientific">Cryptosporangium arvum DSM 44712</name>
    <dbReference type="NCBI Taxonomy" id="927661"/>
    <lineage>
        <taxon>Bacteria</taxon>
        <taxon>Bacillati</taxon>
        <taxon>Actinomycetota</taxon>
        <taxon>Actinomycetes</taxon>
        <taxon>Cryptosporangiales</taxon>
        <taxon>Cryptosporangiaceae</taxon>
        <taxon>Cryptosporangium</taxon>
    </lineage>
</organism>
<dbReference type="InterPro" id="IPR036390">
    <property type="entry name" value="WH_DNA-bd_sf"/>
</dbReference>
<gene>
    <name evidence="2" type="ORF">CryarDRAFT_0661</name>
</gene>
<sequence>MAATPGAVADELSALLGRLHRTLRRAARSDQPDEPLPSAQMEVLRVVLAQPGIGVKAVAAVLGTAPNTVSTLVGDLTSGGYLDRTPDPQNRRAVRLTLTPSAGELIDGYTDRRRRIAISAADQLDQADVEALAAALPALNRLLVLLGG</sequence>
<dbReference type="Proteomes" id="UP000021053">
    <property type="component" value="Unassembled WGS sequence"/>
</dbReference>
<feature type="domain" description="HTH marR-type" evidence="1">
    <location>
        <begin position="9"/>
        <end position="141"/>
    </location>
</feature>